<dbReference type="InterPro" id="IPR018203">
    <property type="entry name" value="GDP_dissociation_inhibitor"/>
</dbReference>
<reference evidence="8" key="4">
    <citation type="submission" date="2025-09" db="UniProtKB">
        <authorList>
            <consortium name="Ensembl"/>
        </authorList>
    </citation>
    <scope>IDENTIFICATION</scope>
</reference>
<dbReference type="Pfam" id="PF22603">
    <property type="entry name" value="RAE1_2_domI_C"/>
    <property type="match status" value="1"/>
</dbReference>
<name>A0A286ZPQ2_PIG</name>
<dbReference type="PaxDb" id="9823-ENSSSCP00000011562"/>
<accession>A0A286ZPQ2</accession>
<evidence type="ECO:0000256" key="3">
    <source>
        <dbReference type="ARBA" id="ARBA00022468"/>
    </source>
</evidence>
<dbReference type="STRING" id="9823.ENSSSCP00000033581"/>
<feature type="compositionally biased region" description="Polar residues" evidence="6">
    <location>
        <begin position="136"/>
        <end position="152"/>
    </location>
</feature>
<dbReference type="OrthoDB" id="1923006at2759"/>
<dbReference type="Gene3D" id="1.10.405.10">
    <property type="entry name" value="Guanine Nucleotide Dissociation Inhibitor, domain 1"/>
    <property type="match status" value="1"/>
</dbReference>
<evidence type="ECO:0000313" key="8">
    <source>
        <dbReference type="Ensembl" id="ENSSSCP00000033581.1"/>
    </source>
</evidence>
<dbReference type="AlphaFoldDB" id="A0A286ZPQ2"/>
<protein>
    <recommendedName>
        <fullName evidence="5">Rab proteins geranylgeranyltransferase component A</fullName>
    </recommendedName>
</protein>
<evidence type="ECO:0000256" key="4">
    <source>
        <dbReference type="ARBA" id="ARBA00022490"/>
    </source>
</evidence>
<comment type="function">
    <text evidence="5">Substrate-binding subunit (component A) of the Rab geranylgeranyltransferase (GGTase) complex. Binds unprenylated Rab proteins and presents the substrate peptide to the catalytic component B. The component A is thought to be regenerated by transferring its prenylated Rab back to the donor membrane.</text>
</comment>
<keyword evidence="9" id="KW-1185">Reference proteome</keyword>
<dbReference type="eggNOG" id="KOG4405">
    <property type="taxonomic scope" value="Eukaryota"/>
</dbReference>
<dbReference type="SUPFAM" id="SSF51905">
    <property type="entry name" value="FAD/NAD(P)-binding domain"/>
    <property type="match status" value="1"/>
</dbReference>
<dbReference type="Proteomes" id="UP000008227">
    <property type="component" value="Chromosome 10"/>
</dbReference>
<feature type="region of interest" description="Disordered" evidence="6">
    <location>
        <begin position="597"/>
        <end position="650"/>
    </location>
</feature>
<feature type="region of interest" description="Disordered" evidence="6">
    <location>
        <begin position="180"/>
        <end position="204"/>
    </location>
</feature>
<dbReference type="PIRSF" id="PIRSF016550">
    <property type="entry name" value="Rab_ger_ger_transf_A_euk"/>
    <property type="match status" value="1"/>
</dbReference>
<evidence type="ECO:0000313" key="9">
    <source>
        <dbReference type="Proteomes" id="UP000008227"/>
    </source>
</evidence>
<dbReference type="GO" id="GO:0005092">
    <property type="term" value="F:GDP-dissociation inhibitor activity"/>
    <property type="evidence" value="ECO:0007669"/>
    <property type="project" value="InterPro"/>
</dbReference>
<dbReference type="RefSeq" id="XP_020920029.1">
    <property type="nucleotide sequence ID" value="XM_021064370.1"/>
</dbReference>
<dbReference type="KEGG" id="ssc:100521677"/>
<sequence>MASSLPAEFDVIVLGTGLPESILAAACSRSGRRVLHLDSRSYYGGNWASFSFSGLLSWVKEYQQSSDPEEESPASWQDLIHETEEAVALRRKDETIQHPEVFCYASQDVDDNPEEIDVLQKNLSWVAPGTLIKPQDSASLSGETPSYVTGSETPAKDTPENGGEMTDRSETLVTEEYGGGETCKHTVSDGTKDGIRPVLEDHGNPPKRKRITYAQIVKESRRFNIDLVSKLLYSQGLLIDLLIKSNVSRYAEFKNVTRILAFREGKVEQVPCSRADVFNSKALTMVEKRVLMKFLTFCLDYERHPDEYQDFMQCSFSEYLKAKKLTPSLQHFVLHSIAMTSESSCTTIDGLKATKNFLQCLGRFGNTPFLFPLYGQGEVPQCFCRMCAVFGGIYCLRHKVQCLVVDKESGRCKAIIDHLGQRISATYFIVEDSYLSEETCSRVRYKQISRAVLITDGSVLRADSEPPISVLMVPPAEPGASAVRVTELGSSTRTCMKDTWLVHLTCSSSRTAREDLEPVVKQLFTPYADPETDKEELRKPRLLWALYFNMRDSSGVGRSSYTRLPSNVYVCAGPDAGLGSELAVKQAETLFQEIFPSEEFCPPPPHPEDIYFDGGDKQPAPPGADSGITATRDSSGESKPAESPGTHLQS</sequence>
<dbReference type="Reactome" id="R-SSC-8876198">
    <property type="pathway name" value="RAB GEFs exchange GTP for GDP on RABs"/>
</dbReference>
<evidence type="ECO:0000259" key="7">
    <source>
        <dbReference type="Pfam" id="PF22603"/>
    </source>
</evidence>
<proteinExistence type="inferred from homology"/>
<dbReference type="Pfam" id="PF00996">
    <property type="entry name" value="GDI"/>
    <property type="match status" value="1"/>
</dbReference>
<comment type="subcellular location">
    <subcellularLocation>
        <location evidence="1">Cytoplasm</location>
        <location evidence="1">Cytosol</location>
    </subcellularLocation>
</comment>
<dbReference type="OMA" id="GNWAGFN"/>
<dbReference type="Gene3D" id="3.50.50.60">
    <property type="entry name" value="FAD/NAD(P)-binding domain"/>
    <property type="match status" value="2"/>
</dbReference>
<dbReference type="GO" id="GO:0007264">
    <property type="term" value="P:small GTPase-mediated signal transduction"/>
    <property type="evidence" value="ECO:0007669"/>
    <property type="project" value="UniProtKB-UniRule"/>
</dbReference>
<evidence type="ECO:0000256" key="2">
    <source>
        <dbReference type="ARBA" id="ARBA00005593"/>
    </source>
</evidence>
<dbReference type="PRINTS" id="PR00893">
    <property type="entry name" value="RABESCORT"/>
</dbReference>
<evidence type="ECO:0000313" key="10">
    <source>
        <dbReference type="VGNC" id="VGNC:95911"/>
    </source>
</evidence>
<dbReference type="Gene3D" id="3.30.519.10">
    <property type="entry name" value="Guanine Nucleotide Dissociation Inhibitor, domain 2"/>
    <property type="match status" value="1"/>
</dbReference>
<dbReference type="Bgee" id="ENSSSCG00000031212">
    <property type="expression patterns" value="Expressed in forelimb bud and 44 other cell types or tissues"/>
</dbReference>
<dbReference type="FunFam" id="1.10.405.10:FF:000003">
    <property type="entry name" value="Rab proteins geranylgeranyltransferase component A"/>
    <property type="match status" value="1"/>
</dbReference>
<dbReference type="CTD" id="1122"/>
<gene>
    <name evidence="8 10" type="primary">CHML</name>
</gene>
<feature type="compositionally biased region" description="Basic and acidic residues" evidence="6">
    <location>
        <begin position="154"/>
        <end position="167"/>
    </location>
</feature>
<dbReference type="InParanoid" id="A0A286ZPQ2"/>
<dbReference type="FunCoup" id="A0A286ZPQ2">
    <property type="interactions" value="817"/>
</dbReference>
<reference evidence="8" key="3">
    <citation type="submission" date="2025-08" db="UniProtKB">
        <authorList>
            <consortium name="Ensembl"/>
        </authorList>
    </citation>
    <scope>IDENTIFICATION</scope>
</reference>
<evidence type="ECO:0000256" key="1">
    <source>
        <dbReference type="ARBA" id="ARBA00004514"/>
    </source>
</evidence>
<evidence type="ECO:0000256" key="5">
    <source>
        <dbReference type="PIRNR" id="PIRNR016550"/>
    </source>
</evidence>
<dbReference type="PANTHER" id="PTHR11787">
    <property type="entry name" value="RAB GDP-DISSOCIATION INHIBITOR"/>
    <property type="match status" value="1"/>
</dbReference>
<dbReference type="Ensembl" id="ENSSSCT00000041144.2">
    <property type="protein sequence ID" value="ENSSSCP00000033581.1"/>
    <property type="gene ID" value="ENSSSCG00000031212.2"/>
</dbReference>
<dbReference type="GO" id="GO:0005968">
    <property type="term" value="C:Rab-protein geranylgeranyltransferase complex"/>
    <property type="evidence" value="ECO:0000318"/>
    <property type="project" value="GO_Central"/>
</dbReference>
<dbReference type="SMR" id="A0A286ZPQ2"/>
<dbReference type="PRINTS" id="PR00891">
    <property type="entry name" value="RABGDIREP"/>
</dbReference>
<feature type="region of interest" description="Disordered" evidence="6">
    <location>
        <begin position="134"/>
        <end position="167"/>
    </location>
</feature>
<feature type="compositionally biased region" description="Basic and acidic residues" evidence="6">
    <location>
        <begin position="182"/>
        <end position="204"/>
    </location>
</feature>
<reference evidence="9" key="1">
    <citation type="submission" date="2009-11" db="EMBL/GenBank/DDBJ databases">
        <authorList>
            <consortium name="Porcine genome sequencing project"/>
        </authorList>
    </citation>
    <scope>NUCLEOTIDE SEQUENCE [LARGE SCALE GENOMIC DNA]</scope>
    <source>
        <strain evidence="9">Duroc</strain>
    </source>
</reference>
<dbReference type="GO" id="GO:0031267">
    <property type="term" value="F:small GTPase binding"/>
    <property type="evidence" value="ECO:0007669"/>
    <property type="project" value="Ensembl"/>
</dbReference>
<dbReference type="GO" id="GO:0005096">
    <property type="term" value="F:GTPase activator activity"/>
    <property type="evidence" value="ECO:0007669"/>
    <property type="project" value="UniProtKB-UniRule"/>
</dbReference>
<feature type="domain" description="RAE1/2" evidence="7">
    <location>
        <begin position="448"/>
        <end position="576"/>
    </location>
</feature>
<dbReference type="SUPFAM" id="SSF54373">
    <property type="entry name" value="FAD-linked reductases, C-terminal domain"/>
    <property type="match status" value="1"/>
</dbReference>
<keyword evidence="4 5" id="KW-0963">Cytoplasm</keyword>
<reference evidence="8" key="2">
    <citation type="journal article" date="2020" name="Gigascience">
        <title>An improved pig reference genome sequence to enable pig genetics and genomics research.</title>
        <authorList>
            <person name="Warr A."/>
            <person name="Affara N."/>
            <person name="Aken B."/>
            <person name="Beiki H."/>
            <person name="Bickhart D.M."/>
            <person name="Billis K."/>
            <person name="Chow W."/>
            <person name="Eory L."/>
            <person name="Finlayson H.A."/>
            <person name="Flicek P."/>
            <person name="Giron C.G."/>
            <person name="Griffin D.K."/>
            <person name="Hall R."/>
            <person name="Hannum G."/>
            <person name="Hourlier T."/>
            <person name="Howe K."/>
            <person name="Hume D.A."/>
            <person name="Izuogu O."/>
            <person name="Kim K."/>
            <person name="Koren S."/>
            <person name="Liu H."/>
            <person name="Manchanda N."/>
            <person name="Martin F.J."/>
            <person name="Nonneman D.J."/>
            <person name="O'Connor R.E."/>
            <person name="Phillippy A.M."/>
            <person name="Rohrer G.A."/>
            <person name="Rosen B.D."/>
            <person name="Rund L.A."/>
            <person name="Sargent C.A."/>
            <person name="Schook L.B."/>
            <person name="Schroeder S.G."/>
            <person name="Schwartz A.S."/>
            <person name="Skinner B.M."/>
            <person name="Talbot R."/>
            <person name="Tseng E."/>
            <person name="Tuggle C.K."/>
            <person name="Watson M."/>
            <person name="Smith T.P.L."/>
            <person name="Archibald A.L."/>
        </authorList>
    </citation>
    <scope>NUCLEOTIDE SEQUENCE [LARGE SCALE GENOMIC DNA]</scope>
    <source>
        <strain evidence="8">Duroc</strain>
    </source>
</reference>
<dbReference type="InterPro" id="IPR054420">
    <property type="entry name" value="RAE1_2_domI_C"/>
</dbReference>
<dbReference type="GO" id="GO:0006886">
    <property type="term" value="P:intracellular protein transport"/>
    <property type="evidence" value="ECO:0007669"/>
    <property type="project" value="InterPro"/>
</dbReference>
<dbReference type="VGNC" id="VGNC:95911">
    <property type="gene designation" value="CHML"/>
</dbReference>
<dbReference type="PANTHER" id="PTHR11787:SF9">
    <property type="entry name" value="RAB PROTEINS GERANYLGERANYLTRANSFERASE COMPONENT A 2"/>
    <property type="match status" value="1"/>
</dbReference>
<dbReference type="GO" id="GO:0005829">
    <property type="term" value="C:cytosol"/>
    <property type="evidence" value="ECO:0000318"/>
    <property type="project" value="GO_Central"/>
</dbReference>
<comment type="similarity">
    <text evidence="2 5">Belongs to the Rab GDI family.</text>
</comment>
<organism evidence="8 9">
    <name type="scientific">Sus scrofa</name>
    <name type="common">Pig</name>
    <dbReference type="NCBI Taxonomy" id="9823"/>
    <lineage>
        <taxon>Eukaryota</taxon>
        <taxon>Metazoa</taxon>
        <taxon>Chordata</taxon>
        <taxon>Craniata</taxon>
        <taxon>Vertebrata</taxon>
        <taxon>Euteleostomi</taxon>
        <taxon>Mammalia</taxon>
        <taxon>Eutheria</taxon>
        <taxon>Laurasiatheria</taxon>
        <taxon>Artiodactyla</taxon>
        <taxon>Suina</taxon>
        <taxon>Suidae</taxon>
        <taxon>Sus</taxon>
    </lineage>
</organism>
<dbReference type="FunFam" id="3.50.50.60:FF:000108">
    <property type="entry name" value="Rab proteins geranylgeranyltransferase component A"/>
    <property type="match status" value="1"/>
</dbReference>
<evidence type="ECO:0000256" key="6">
    <source>
        <dbReference type="SAM" id="MobiDB-lite"/>
    </source>
</evidence>
<dbReference type="GeneID" id="100521677"/>
<dbReference type="GO" id="GO:0005634">
    <property type="term" value="C:nucleus"/>
    <property type="evidence" value="ECO:0000318"/>
    <property type="project" value="GO_Central"/>
</dbReference>
<dbReference type="InterPro" id="IPR001738">
    <property type="entry name" value="Rab_escort"/>
</dbReference>
<dbReference type="InterPro" id="IPR036188">
    <property type="entry name" value="FAD/NAD-bd_sf"/>
</dbReference>
<keyword evidence="3 5" id="KW-0343">GTPase activation</keyword>
<dbReference type="GeneTree" id="ENSGT00950000182994"/>
<dbReference type="GO" id="GO:0016192">
    <property type="term" value="P:vesicle-mediated transport"/>
    <property type="evidence" value="ECO:0000318"/>
    <property type="project" value="GO_Central"/>
</dbReference>
<dbReference type="GO" id="GO:0005654">
    <property type="term" value="C:nucleoplasm"/>
    <property type="evidence" value="ECO:0007669"/>
    <property type="project" value="Ensembl"/>
</dbReference>